<dbReference type="InterPro" id="IPR000182">
    <property type="entry name" value="GNAT_dom"/>
</dbReference>
<evidence type="ECO:0000313" key="2">
    <source>
        <dbReference type="EMBL" id="KRM54485.1"/>
    </source>
</evidence>
<gene>
    <name evidence="2" type="ORF">FC18_GL000290</name>
</gene>
<dbReference type="PATRIC" id="fig|1291052.5.peg.299"/>
<evidence type="ECO:0000259" key="1">
    <source>
        <dbReference type="PROSITE" id="PS51186"/>
    </source>
</evidence>
<dbReference type="EMBL" id="AYYO01000055">
    <property type="protein sequence ID" value="KRM54485.1"/>
    <property type="molecule type" value="Genomic_DNA"/>
</dbReference>
<dbReference type="CDD" id="cd04301">
    <property type="entry name" value="NAT_SF"/>
    <property type="match status" value="1"/>
</dbReference>
<comment type="caution">
    <text evidence="2">The sequence shown here is derived from an EMBL/GenBank/DDBJ whole genome shotgun (WGS) entry which is preliminary data.</text>
</comment>
<dbReference type="Proteomes" id="UP000051679">
    <property type="component" value="Unassembled WGS sequence"/>
</dbReference>
<sequence length="141" mass="15989">MILHPLGGNLKMIKYRTNAHLDIDTFKDLIKRTTLNRDLGDDAKVQRMLDNADFLYTAWDGDRVVGFIRGLTDYGDVVYVADLGIDQEYWRQGIGKSLLNLIDQELGTKMHVVLLASELAADYYAKVGFAKHPRGYIKSPK</sequence>
<protein>
    <recommendedName>
        <fullName evidence="1">N-acetyltransferase domain-containing protein</fullName>
    </recommendedName>
</protein>
<dbReference type="AlphaFoldDB" id="A0A0R1ZJ66"/>
<dbReference type="GO" id="GO:0016747">
    <property type="term" value="F:acyltransferase activity, transferring groups other than amino-acyl groups"/>
    <property type="evidence" value="ECO:0007669"/>
    <property type="project" value="InterPro"/>
</dbReference>
<organism evidence="2 3">
    <name type="scientific">Lacticaseibacillus sharpeae JCM 1186 = DSM 20505</name>
    <dbReference type="NCBI Taxonomy" id="1291052"/>
    <lineage>
        <taxon>Bacteria</taxon>
        <taxon>Bacillati</taxon>
        <taxon>Bacillota</taxon>
        <taxon>Bacilli</taxon>
        <taxon>Lactobacillales</taxon>
        <taxon>Lactobacillaceae</taxon>
        <taxon>Lacticaseibacillus</taxon>
    </lineage>
</organism>
<dbReference type="Pfam" id="PF00583">
    <property type="entry name" value="Acetyltransf_1"/>
    <property type="match status" value="1"/>
</dbReference>
<dbReference type="Gene3D" id="3.40.630.30">
    <property type="match status" value="1"/>
</dbReference>
<evidence type="ECO:0000313" key="3">
    <source>
        <dbReference type="Proteomes" id="UP000051679"/>
    </source>
</evidence>
<dbReference type="SUPFAM" id="SSF55729">
    <property type="entry name" value="Acyl-CoA N-acyltransferases (Nat)"/>
    <property type="match status" value="1"/>
</dbReference>
<dbReference type="InterPro" id="IPR053144">
    <property type="entry name" value="Acetyltransferase_Butenolide"/>
</dbReference>
<dbReference type="PANTHER" id="PTHR43233">
    <property type="entry name" value="FAMILY N-ACETYLTRANSFERASE, PUTATIVE (AFU_ORTHOLOGUE AFUA_6G03350)-RELATED"/>
    <property type="match status" value="1"/>
</dbReference>
<dbReference type="PROSITE" id="PS51186">
    <property type="entry name" value="GNAT"/>
    <property type="match status" value="1"/>
</dbReference>
<proteinExistence type="predicted"/>
<dbReference type="InterPro" id="IPR016181">
    <property type="entry name" value="Acyl_CoA_acyltransferase"/>
</dbReference>
<accession>A0A0R1ZJ66</accession>
<dbReference type="STRING" id="1291052.FC18_GL000290"/>
<feature type="domain" description="N-acetyltransferase" evidence="1">
    <location>
        <begin position="13"/>
        <end position="141"/>
    </location>
</feature>
<name>A0A0R1ZJ66_9LACO</name>
<reference evidence="2 3" key="1">
    <citation type="journal article" date="2015" name="Genome Announc.">
        <title>Expanding the biotechnology potential of lactobacilli through comparative genomics of 213 strains and associated genera.</title>
        <authorList>
            <person name="Sun Z."/>
            <person name="Harris H.M."/>
            <person name="McCann A."/>
            <person name="Guo C."/>
            <person name="Argimon S."/>
            <person name="Zhang W."/>
            <person name="Yang X."/>
            <person name="Jeffery I.B."/>
            <person name="Cooney J.C."/>
            <person name="Kagawa T.F."/>
            <person name="Liu W."/>
            <person name="Song Y."/>
            <person name="Salvetti E."/>
            <person name="Wrobel A."/>
            <person name="Rasinkangas P."/>
            <person name="Parkhill J."/>
            <person name="Rea M.C."/>
            <person name="O'Sullivan O."/>
            <person name="Ritari J."/>
            <person name="Douillard F.P."/>
            <person name="Paul Ross R."/>
            <person name="Yang R."/>
            <person name="Briner A.E."/>
            <person name="Felis G.E."/>
            <person name="de Vos W.M."/>
            <person name="Barrangou R."/>
            <person name="Klaenhammer T.R."/>
            <person name="Caufield P.W."/>
            <person name="Cui Y."/>
            <person name="Zhang H."/>
            <person name="O'Toole P.W."/>
        </authorList>
    </citation>
    <scope>NUCLEOTIDE SEQUENCE [LARGE SCALE GENOMIC DNA]</scope>
    <source>
        <strain evidence="2 3">DSM 20505</strain>
    </source>
</reference>
<keyword evidence="3" id="KW-1185">Reference proteome</keyword>
<dbReference type="PANTHER" id="PTHR43233:SF1">
    <property type="entry name" value="FAMILY N-ACETYLTRANSFERASE, PUTATIVE (AFU_ORTHOLOGUE AFUA_6G03350)-RELATED"/>
    <property type="match status" value="1"/>
</dbReference>